<sequence length="114" mass="13439">MSLFEKQINHYYNETGLERFNKLYSIEYVTNFEDNEGDGITYSQDVNRGTYSDDGNCIYLLSLETDNWVRVAERICNRYGCELDVDNEELVAKEDYILVQTMLAIYAWIEFKEG</sequence>
<dbReference type="EMBL" id="JROC01000026">
    <property type="protein sequence ID" value="KGL67251.1"/>
    <property type="molecule type" value="Genomic_DNA"/>
</dbReference>
<proteinExistence type="predicted"/>
<name>A0A099YCV9_LIMMU</name>
<comment type="caution">
    <text evidence="1">The sequence shown here is derived from an EMBL/GenBank/DDBJ whole genome shotgun (WGS) entry which is preliminary data.</text>
</comment>
<evidence type="ECO:0000313" key="2">
    <source>
        <dbReference type="Proteomes" id="UP000030001"/>
    </source>
</evidence>
<reference evidence="1 2" key="1">
    <citation type="submission" date="2014-09" db="EMBL/GenBank/DDBJ databases">
        <title>Lactobacillus mucosae CRL573 Genome Sequencing.</title>
        <authorList>
            <person name="Bleckwedel J."/>
            <person name="Teran L.C."/>
            <person name="Bonacina J."/>
            <person name="Saavedra L."/>
            <person name="Mozzi F.B."/>
            <person name="Raya R.R."/>
        </authorList>
    </citation>
    <scope>NUCLEOTIDE SEQUENCE [LARGE SCALE GENOMIC DNA]</scope>
    <source>
        <strain evidence="1 2">CRL573</strain>
    </source>
</reference>
<accession>A0A099YCV9</accession>
<organism evidence="1 2">
    <name type="scientific">Limosilactobacillus mucosae</name>
    <name type="common">Lactobacillus mucosae</name>
    <dbReference type="NCBI Taxonomy" id="97478"/>
    <lineage>
        <taxon>Bacteria</taxon>
        <taxon>Bacillati</taxon>
        <taxon>Bacillota</taxon>
        <taxon>Bacilli</taxon>
        <taxon>Lactobacillales</taxon>
        <taxon>Lactobacillaceae</taxon>
        <taxon>Limosilactobacillus</taxon>
    </lineage>
</organism>
<dbReference type="AlphaFoldDB" id="A0A099YCV9"/>
<gene>
    <name evidence="1" type="ORF">LX03_02905</name>
</gene>
<dbReference type="Proteomes" id="UP000030001">
    <property type="component" value="Unassembled WGS sequence"/>
</dbReference>
<protein>
    <recommendedName>
        <fullName evidence="3">DUF1828 domain-containing protein</fullName>
    </recommendedName>
</protein>
<evidence type="ECO:0008006" key="3">
    <source>
        <dbReference type="Google" id="ProtNLM"/>
    </source>
</evidence>
<evidence type="ECO:0000313" key="1">
    <source>
        <dbReference type="EMBL" id="KGL67251.1"/>
    </source>
</evidence>